<dbReference type="InterPro" id="IPR036291">
    <property type="entry name" value="NAD(P)-bd_dom_sf"/>
</dbReference>
<protein>
    <submittedName>
        <fullName evidence="3">SDR family NAD(P)-dependent oxidoreductase</fullName>
    </submittedName>
</protein>
<dbReference type="PANTHER" id="PTHR44196:SF1">
    <property type="entry name" value="DEHYDROGENASE_REDUCTASE SDR FAMILY MEMBER 7B"/>
    <property type="match status" value="1"/>
</dbReference>
<keyword evidence="4" id="KW-1185">Reference proteome</keyword>
<evidence type="ECO:0000313" key="3">
    <source>
        <dbReference type="EMBL" id="MBZ1351053.1"/>
    </source>
</evidence>
<dbReference type="AlphaFoldDB" id="A0A953NB22"/>
<dbReference type="Pfam" id="PF00106">
    <property type="entry name" value="adh_short"/>
    <property type="match status" value="1"/>
</dbReference>
<sequence length="252" mass="27260">MRNILITGASGSIGQALALQYAAPDVTLVLQGRRVPALESLRQQCEARGAQVVVGAFDITQIETLQQWVSMLEQTLAFDIVIVNQGININIGADGKGESWEDTDHLFNVNLRAAIALVQAVLPGMRTRRAGQIVLISSLAAYFGLPATPAYCASKAALKSYGESLRGWLAPEGVGVSVVLPGYVESEMSAAMPGPKPWLWSAERAAAVIQKGVARNQATIRFPFPLNVGTWLLSVLPMDWSIRLLRWMGYRA</sequence>
<dbReference type="GO" id="GO:0016491">
    <property type="term" value="F:oxidoreductase activity"/>
    <property type="evidence" value="ECO:0007669"/>
    <property type="project" value="UniProtKB-KW"/>
</dbReference>
<dbReference type="Gene3D" id="3.40.50.720">
    <property type="entry name" value="NAD(P)-binding Rossmann-like Domain"/>
    <property type="match status" value="1"/>
</dbReference>
<evidence type="ECO:0000313" key="4">
    <source>
        <dbReference type="Proteomes" id="UP000739565"/>
    </source>
</evidence>
<dbReference type="GO" id="GO:0016020">
    <property type="term" value="C:membrane"/>
    <property type="evidence" value="ECO:0007669"/>
    <property type="project" value="TreeGrafter"/>
</dbReference>
<dbReference type="RefSeq" id="WP_259661454.1">
    <property type="nucleotide sequence ID" value="NZ_JAHXRI010000007.1"/>
</dbReference>
<dbReference type="PANTHER" id="PTHR44196">
    <property type="entry name" value="DEHYDROGENASE/REDUCTASE SDR FAMILY MEMBER 7B"/>
    <property type="match status" value="1"/>
</dbReference>
<dbReference type="InterPro" id="IPR020904">
    <property type="entry name" value="Sc_DH/Rdtase_CS"/>
</dbReference>
<dbReference type="PRINTS" id="PR00081">
    <property type="entry name" value="GDHRDH"/>
</dbReference>
<proteinExistence type="inferred from homology"/>
<dbReference type="PROSITE" id="PS00061">
    <property type="entry name" value="ADH_SHORT"/>
    <property type="match status" value="1"/>
</dbReference>
<reference evidence="3" key="1">
    <citation type="submission" date="2021-07" db="EMBL/GenBank/DDBJ databases">
        <title>New genus and species of the family Alcaligenaceae.</title>
        <authorList>
            <person name="Hahn M.W."/>
        </authorList>
    </citation>
    <scope>NUCLEOTIDE SEQUENCE</scope>
    <source>
        <strain evidence="3">LF4-65</strain>
    </source>
</reference>
<evidence type="ECO:0000256" key="1">
    <source>
        <dbReference type="ARBA" id="ARBA00006484"/>
    </source>
</evidence>
<dbReference type="EMBL" id="JAHXRI010000007">
    <property type="protein sequence ID" value="MBZ1351053.1"/>
    <property type="molecule type" value="Genomic_DNA"/>
</dbReference>
<dbReference type="SUPFAM" id="SSF51735">
    <property type="entry name" value="NAD(P)-binding Rossmann-fold domains"/>
    <property type="match status" value="1"/>
</dbReference>
<organism evidence="3 4">
    <name type="scientific">Zwartia hollandica</name>
    <dbReference type="NCBI Taxonomy" id="324606"/>
    <lineage>
        <taxon>Bacteria</taxon>
        <taxon>Pseudomonadati</taxon>
        <taxon>Pseudomonadota</taxon>
        <taxon>Betaproteobacteria</taxon>
        <taxon>Burkholderiales</taxon>
        <taxon>Alcaligenaceae</taxon>
        <taxon>Zwartia</taxon>
    </lineage>
</organism>
<evidence type="ECO:0000256" key="2">
    <source>
        <dbReference type="ARBA" id="ARBA00023002"/>
    </source>
</evidence>
<accession>A0A953NB22</accession>
<dbReference type="InterPro" id="IPR002347">
    <property type="entry name" value="SDR_fam"/>
</dbReference>
<gene>
    <name evidence="3" type="ORF">KZZ10_10385</name>
</gene>
<comment type="caution">
    <text evidence="3">The sequence shown here is derived from an EMBL/GenBank/DDBJ whole genome shotgun (WGS) entry which is preliminary data.</text>
</comment>
<dbReference type="Proteomes" id="UP000739565">
    <property type="component" value="Unassembled WGS sequence"/>
</dbReference>
<name>A0A953NB22_9BURK</name>
<keyword evidence="2" id="KW-0560">Oxidoreductase</keyword>
<comment type="similarity">
    <text evidence="1">Belongs to the short-chain dehydrogenases/reductases (SDR) family.</text>
</comment>